<dbReference type="InterPro" id="IPR005119">
    <property type="entry name" value="LysR_subst-bd"/>
</dbReference>
<feature type="domain" description="HTH lysR-type" evidence="5">
    <location>
        <begin position="2"/>
        <end position="59"/>
    </location>
</feature>
<dbReference type="Gene3D" id="1.10.10.10">
    <property type="entry name" value="Winged helix-like DNA-binding domain superfamily/Winged helix DNA-binding domain"/>
    <property type="match status" value="1"/>
</dbReference>
<dbReference type="STRING" id="364197.SAMN05216296_0981"/>
<dbReference type="InterPro" id="IPR036390">
    <property type="entry name" value="WH_DNA-bd_sf"/>
</dbReference>
<name>A0A1H2EPV9_9PSED</name>
<sequence length="319" mass="35246">MLTPRRLQHLLALVNHAHFGRAAHALNISQPALSKSIQALEAEVGVTLLERKHGEVIPTLFGQLVLRHSQAALSAEADLRREIDMLTGLETGSLKVALGPYPSILSGFASAARLHAKHPDLDLSVHVASWREVAEHVLLRKVDLGIADITTIRSDEQFITEALDQNSGYFFCRPEHPILGNARISLKELVQYPWVATRFPPHVAANLPPEHSAAGSIDPLTGDFIPAIELNVPMQLGEFLKDSNALVMAPLKVMEQALREGRAHRLIISNFKLRVGYGFIYLRDRSLSPASLAYMQEVRAMEAEIFAKDTVLNAELFNT</sequence>
<keyword evidence="4" id="KW-0804">Transcription</keyword>
<dbReference type="PANTHER" id="PTHR30419:SF30">
    <property type="entry name" value="LYSR FAMILY TRANSCRIPTIONAL REGULATOR"/>
    <property type="match status" value="1"/>
</dbReference>
<keyword evidence="2" id="KW-0805">Transcription regulation</keyword>
<dbReference type="EMBL" id="LT629785">
    <property type="protein sequence ID" value="SDT97212.1"/>
    <property type="molecule type" value="Genomic_DNA"/>
</dbReference>
<organism evidence="6 7">
    <name type="scientific">Pseudomonas pohangensis</name>
    <dbReference type="NCBI Taxonomy" id="364197"/>
    <lineage>
        <taxon>Bacteria</taxon>
        <taxon>Pseudomonadati</taxon>
        <taxon>Pseudomonadota</taxon>
        <taxon>Gammaproteobacteria</taxon>
        <taxon>Pseudomonadales</taxon>
        <taxon>Pseudomonadaceae</taxon>
        <taxon>Pseudomonas</taxon>
    </lineage>
</organism>
<dbReference type="Proteomes" id="UP000243232">
    <property type="component" value="Chromosome I"/>
</dbReference>
<dbReference type="GO" id="GO:0003677">
    <property type="term" value="F:DNA binding"/>
    <property type="evidence" value="ECO:0007669"/>
    <property type="project" value="UniProtKB-KW"/>
</dbReference>
<accession>A0A1H2EPV9</accession>
<dbReference type="RefSeq" id="WP_090193360.1">
    <property type="nucleotide sequence ID" value="NZ_LT629785.1"/>
</dbReference>
<dbReference type="Gene3D" id="3.40.190.290">
    <property type="match status" value="1"/>
</dbReference>
<evidence type="ECO:0000259" key="5">
    <source>
        <dbReference type="PROSITE" id="PS50931"/>
    </source>
</evidence>
<dbReference type="PANTHER" id="PTHR30419">
    <property type="entry name" value="HTH-TYPE TRANSCRIPTIONAL REGULATOR YBHD"/>
    <property type="match status" value="1"/>
</dbReference>
<dbReference type="OrthoDB" id="8673707at2"/>
<comment type="similarity">
    <text evidence="1">Belongs to the LysR transcriptional regulatory family.</text>
</comment>
<evidence type="ECO:0000313" key="7">
    <source>
        <dbReference type="Proteomes" id="UP000243232"/>
    </source>
</evidence>
<evidence type="ECO:0000256" key="1">
    <source>
        <dbReference type="ARBA" id="ARBA00009437"/>
    </source>
</evidence>
<dbReference type="SUPFAM" id="SSF53850">
    <property type="entry name" value="Periplasmic binding protein-like II"/>
    <property type="match status" value="1"/>
</dbReference>
<dbReference type="GO" id="GO:0003700">
    <property type="term" value="F:DNA-binding transcription factor activity"/>
    <property type="evidence" value="ECO:0007669"/>
    <property type="project" value="InterPro"/>
</dbReference>
<evidence type="ECO:0000256" key="2">
    <source>
        <dbReference type="ARBA" id="ARBA00023015"/>
    </source>
</evidence>
<reference evidence="7" key="1">
    <citation type="submission" date="2016-10" db="EMBL/GenBank/DDBJ databases">
        <authorList>
            <person name="Varghese N."/>
            <person name="Submissions S."/>
        </authorList>
    </citation>
    <scope>NUCLEOTIDE SEQUENCE [LARGE SCALE GENOMIC DNA]</scope>
    <source>
        <strain evidence="7">DSM 17875</strain>
    </source>
</reference>
<dbReference type="FunFam" id="1.10.10.10:FF:000001">
    <property type="entry name" value="LysR family transcriptional regulator"/>
    <property type="match status" value="1"/>
</dbReference>
<dbReference type="SUPFAM" id="SSF46785">
    <property type="entry name" value="Winged helix' DNA-binding domain"/>
    <property type="match status" value="1"/>
</dbReference>
<gene>
    <name evidence="6" type="ORF">SAMN05216296_0981</name>
</gene>
<evidence type="ECO:0000256" key="4">
    <source>
        <dbReference type="ARBA" id="ARBA00023163"/>
    </source>
</evidence>
<dbReference type="InterPro" id="IPR050950">
    <property type="entry name" value="HTH-type_LysR_regulators"/>
</dbReference>
<keyword evidence="7" id="KW-1185">Reference proteome</keyword>
<dbReference type="PROSITE" id="PS50931">
    <property type="entry name" value="HTH_LYSR"/>
    <property type="match status" value="1"/>
</dbReference>
<dbReference type="Pfam" id="PF00126">
    <property type="entry name" value="HTH_1"/>
    <property type="match status" value="1"/>
</dbReference>
<dbReference type="AlphaFoldDB" id="A0A1H2EPV9"/>
<dbReference type="InterPro" id="IPR036388">
    <property type="entry name" value="WH-like_DNA-bd_sf"/>
</dbReference>
<dbReference type="GO" id="GO:0005829">
    <property type="term" value="C:cytosol"/>
    <property type="evidence" value="ECO:0007669"/>
    <property type="project" value="TreeGrafter"/>
</dbReference>
<keyword evidence="3" id="KW-0238">DNA-binding</keyword>
<dbReference type="Pfam" id="PF03466">
    <property type="entry name" value="LysR_substrate"/>
    <property type="match status" value="1"/>
</dbReference>
<dbReference type="InterPro" id="IPR000847">
    <property type="entry name" value="LysR_HTH_N"/>
</dbReference>
<evidence type="ECO:0000256" key="3">
    <source>
        <dbReference type="ARBA" id="ARBA00023125"/>
    </source>
</evidence>
<proteinExistence type="inferred from homology"/>
<evidence type="ECO:0000313" key="6">
    <source>
        <dbReference type="EMBL" id="SDT97212.1"/>
    </source>
</evidence>
<dbReference type="PRINTS" id="PR00039">
    <property type="entry name" value="HTHLYSR"/>
</dbReference>
<protein>
    <submittedName>
        <fullName evidence="6">Transcriptional regulator, LysR family</fullName>
    </submittedName>
</protein>